<dbReference type="InterPro" id="IPR013149">
    <property type="entry name" value="ADH-like_C"/>
</dbReference>
<dbReference type="InterPro" id="IPR011032">
    <property type="entry name" value="GroES-like_sf"/>
</dbReference>
<dbReference type="SUPFAM" id="SSF50129">
    <property type="entry name" value="GroES-like"/>
    <property type="match status" value="1"/>
</dbReference>
<evidence type="ECO:0000256" key="1">
    <source>
        <dbReference type="ARBA" id="ARBA00023002"/>
    </source>
</evidence>
<proteinExistence type="predicted"/>
<dbReference type="EMBL" id="JAVIJP010000026">
    <property type="protein sequence ID" value="KAL3636937.1"/>
    <property type="molecule type" value="Genomic_DNA"/>
</dbReference>
<dbReference type="AlphaFoldDB" id="A0ABD3D5F8"/>
<feature type="domain" description="Alcohol dehydrogenase-like C-terminal" evidence="2">
    <location>
        <begin position="177"/>
        <end position="309"/>
    </location>
</feature>
<dbReference type="InterPro" id="IPR036291">
    <property type="entry name" value="NAD(P)-bd_dom_sf"/>
</dbReference>
<evidence type="ECO:0000259" key="2">
    <source>
        <dbReference type="Pfam" id="PF00107"/>
    </source>
</evidence>
<evidence type="ECO:0000313" key="4">
    <source>
        <dbReference type="EMBL" id="KAL3636937.1"/>
    </source>
</evidence>
<dbReference type="PANTHER" id="PTHR43205">
    <property type="entry name" value="PROSTAGLANDIN REDUCTASE"/>
    <property type="match status" value="1"/>
</dbReference>
<reference evidence="5" key="1">
    <citation type="journal article" date="2024" name="IScience">
        <title>Strigolactones Initiate the Formation of Haustorium-like Structures in Castilleja.</title>
        <authorList>
            <person name="Buerger M."/>
            <person name="Peterson D."/>
            <person name="Chory J."/>
        </authorList>
    </citation>
    <scope>NUCLEOTIDE SEQUENCE [LARGE SCALE GENOMIC DNA]</scope>
</reference>
<dbReference type="Pfam" id="PF16884">
    <property type="entry name" value="ADH_N_2"/>
    <property type="match status" value="1"/>
</dbReference>
<evidence type="ECO:0000259" key="3">
    <source>
        <dbReference type="Pfam" id="PF16884"/>
    </source>
</evidence>
<dbReference type="Proteomes" id="UP001632038">
    <property type="component" value="Unassembled WGS sequence"/>
</dbReference>
<sequence>MGEKMMVANKQIILRNHIQGCPKESDFELRTTTVSTEITDHDHHLSKGGVVFLKNLYLACDPYMCHLMRPGQLSLSTQGSIVPGSVVRGCGVAKVIKSGYEGLKEGDYVWGVTGWEEYSWSFEPRKQLIKFRITDDVPLSYYAGILGNPGLAAYVGWNEMCWAKKGETVYVSSAAGGVGHIVGQFAKMMGCYVVGSASTNEKVSLLKTKLGFDDAFNYKEGDLRSNLNKCFPRGIDIYFDNVGGEMFDEVLKRLNINGRVVVCGMISQYNLSEPKGIKNLFSVITKRLSLRGFLVEDYLNMYYEYAEWAVKKLQENKLVYVEDVIPGLDNAASAFVGMFYGHNTGKRVVAVAKEE</sequence>
<dbReference type="Gene3D" id="3.40.50.720">
    <property type="entry name" value="NAD(P)-binding Rossmann-like Domain"/>
    <property type="match status" value="1"/>
</dbReference>
<dbReference type="Gene3D" id="3.90.180.10">
    <property type="entry name" value="Medium-chain alcohol dehydrogenases, catalytic domain"/>
    <property type="match status" value="1"/>
</dbReference>
<feature type="domain" description="Oxidoreductase N-terminal" evidence="3">
    <location>
        <begin position="10"/>
        <end position="121"/>
    </location>
</feature>
<organism evidence="4 5">
    <name type="scientific">Castilleja foliolosa</name>
    <dbReference type="NCBI Taxonomy" id="1961234"/>
    <lineage>
        <taxon>Eukaryota</taxon>
        <taxon>Viridiplantae</taxon>
        <taxon>Streptophyta</taxon>
        <taxon>Embryophyta</taxon>
        <taxon>Tracheophyta</taxon>
        <taxon>Spermatophyta</taxon>
        <taxon>Magnoliopsida</taxon>
        <taxon>eudicotyledons</taxon>
        <taxon>Gunneridae</taxon>
        <taxon>Pentapetalae</taxon>
        <taxon>asterids</taxon>
        <taxon>lamiids</taxon>
        <taxon>Lamiales</taxon>
        <taxon>Orobanchaceae</taxon>
        <taxon>Pedicularideae</taxon>
        <taxon>Castillejinae</taxon>
        <taxon>Castilleja</taxon>
    </lineage>
</organism>
<evidence type="ECO:0000313" key="5">
    <source>
        <dbReference type="Proteomes" id="UP001632038"/>
    </source>
</evidence>
<keyword evidence="5" id="KW-1185">Reference proteome</keyword>
<evidence type="ECO:0008006" key="6">
    <source>
        <dbReference type="Google" id="ProtNLM"/>
    </source>
</evidence>
<dbReference type="SUPFAM" id="SSF51735">
    <property type="entry name" value="NAD(P)-binding Rossmann-fold domains"/>
    <property type="match status" value="1"/>
</dbReference>
<dbReference type="Pfam" id="PF00107">
    <property type="entry name" value="ADH_zinc_N"/>
    <property type="match status" value="1"/>
</dbReference>
<keyword evidence="1" id="KW-0560">Oxidoreductase</keyword>
<accession>A0ABD3D5F8</accession>
<dbReference type="InterPro" id="IPR045010">
    <property type="entry name" value="MDR_fam"/>
</dbReference>
<dbReference type="GO" id="GO:0016491">
    <property type="term" value="F:oxidoreductase activity"/>
    <property type="evidence" value="ECO:0007669"/>
    <property type="project" value="UniProtKB-KW"/>
</dbReference>
<dbReference type="PANTHER" id="PTHR43205:SF73">
    <property type="entry name" value="2-ALKENAL REDUCTASE (NADP(+)-DEPENDENT)-LIKE"/>
    <property type="match status" value="1"/>
</dbReference>
<dbReference type="InterPro" id="IPR041694">
    <property type="entry name" value="ADH_N_2"/>
</dbReference>
<dbReference type="FunFam" id="3.40.50.720:FF:000121">
    <property type="entry name" value="Prostaglandin reductase 2"/>
    <property type="match status" value="1"/>
</dbReference>
<name>A0ABD3D5F8_9LAMI</name>
<gene>
    <name evidence="4" type="ORF">CASFOL_019236</name>
</gene>
<comment type="caution">
    <text evidence="4">The sequence shown here is derived from an EMBL/GenBank/DDBJ whole genome shotgun (WGS) entry which is preliminary data.</text>
</comment>
<protein>
    <recommendedName>
        <fullName evidence="6">Enoyl reductase (ER) domain-containing protein</fullName>
    </recommendedName>
</protein>